<evidence type="ECO:0000313" key="2">
    <source>
        <dbReference type="Proteomes" id="UP000004038"/>
    </source>
</evidence>
<sequence>MAEDDPFELSRFVAAQDLVFETVLAELRAGRKETHWIGFIFPQLRALGRSPTANFYGIGSIEEARACLRHPVLADRLARSVNAILRYLTVPPMRFSARSTI</sequence>
<evidence type="ECO:0000313" key="1">
    <source>
        <dbReference type="EMBL" id="EHK76732.1"/>
    </source>
</evidence>
<protein>
    <submittedName>
        <fullName evidence="1">Uncharacterized protein</fullName>
    </submittedName>
</protein>
<dbReference type="AlphaFoldDB" id="H0G1Y8"/>
<organism evidence="1 2">
    <name type="scientific">Sinorhizobium meliloti CCNWSX0020</name>
    <dbReference type="NCBI Taxonomy" id="1107881"/>
    <lineage>
        <taxon>Bacteria</taxon>
        <taxon>Pseudomonadati</taxon>
        <taxon>Pseudomonadota</taxon>
        <taxon>Alphaproteobacteria</taxon>
        <taxon>Hyphomicrobiales</taxon>
        <taxon>Rhizobiaceae</taxon>
        <taxon>Sinorhizobium/Ensifer group</taxon>
        <taxon>Sinorhizobium</taxon>
    </lineage>
</organism>
<dbReference type="PATRIC" id="fig|1107881.3.peg.3538"/>
<dbReference type="Pfam" id="PF08837">
    <property type="entry name" value="DUF1810"/>
    <property type="match status" value="1"/>
</dbReference>
<gene>
    <name evidence="1" type="ORF">SM0020_17392</name>
</gene>
<dbReference type="Gene3D" id="1.25.40.380">
    <property type="entry name" value="Protein of unknown function DUF1810"/>
    <property type="match status" value="1"/>
</dbReference>
<reference evidence="1 2" key="1">
    <citation type="journal article" date="2012" name="J. Bacteriol.">
        <title>Draft Genome Sequence of Sinorhizobium meliloti CCNWSX0020, a Nitrogen-Fixing Symbiont with Copper Tolerance Capability Isolated from Lead-Zinc Mine Tailings.</title>
        <authorList>
            <person name="Li Z."/>
            <person name="Ma Z."/>
            <person name="Hao X."/>
            <person name="Wei G."/>
        </authorList>
    </citation>
    <scope>NUCLEOTIDE SEQUENCE [LARGE SCALE GENOMIC DNA]</scope>
    <source>
        <strain evidence="1 2">CCNWSX0020</strain>
    </source>
</reference>
<dbReference type="Proteomes" id="UP000004038">
    <property type="component" value="Unassembled WGS sequence"/>
</dbReference>
<dbReference type="EMBL" id="AGVV01000033">
    <property type="protein sequence ID" value="EHK76732.1"/>
    <property type="molecule type" value="Genomic_DNA"/>
</dbReference>
<dbReference type="SUPFAM" id="SSF140736">
    <property type="entry name" value="Rv1873-like"/>
    <property type="match status" value="1"/>
</dbReference>
<accession>H0G1Y8</accession>
<dbReference type="InterPro" id="IPR036287">
    <property type="entry name" value="Rv1873-like_sf"/>
</dbReference>
<dbReference type="InterPro" id="IPR014937">
    <property type="entry name" value="DUF1810"/>
</dbReference>
<proteinExistence type="predicted"/>
<name>H0G1Y8_RHIML</name>